<dbReference type="WBParaSite" id="PS1159_v2.g5968.t1">
    <property type="protein sequence ID" value="PS1159_v2.g5968.t1"/>
    <property type="gene ID" value="PS1159_v2.g5968"/>
</dbReference>
<proteinExistence type="predicted"/>
<reference evidence="2" key="1">
    <citation type="submission" date="2022-11" db="UniProtKB">
        <authorList>
            <consortium name="WormBaseParasite"/>
        </authorList>
    </citation>
    <scope>IDENTIFICATION</scope>
</reference>
<organism evidence="1 2">
    <name type="scientific">Panagrolaimus sp. PS1159</name>
    <dbReference type="NCBI Taxonomy" id="55785"/>
    <lineage>
        <taxon>Eukaryota</taxon>
        <taxon>Metazoa</taxon>
        <taxon>Ecdysozoa</taxon>
        <taxon>Nematoda</taxon>
        <taxon>Chromadorea</taxon>
        <taxon>Rhabditida</taxon>
        <taxon>Tylenchina</taxon>
        <taxon>Panagrolaimomorpha</taxon>
        <taxon>Panagrolaimoidea</taxon>
        <taxon>Panagrolaimidae</taxon>
        <taxon>Panagrolaimus</taxon>
    </lineage>
</organism>
<dbReference type="Proteomes" id="UP000887580">
    <property type="component" value="Unplaced"/>
</dbReference>
<evidence type="ECO:0000313" key="1">
    <source>
        <dbReference type="Proteomes" id="UP000887580"/>
    </source>
</evidence>
<name>A0AC35GJY9_9BILA</name>
<protein>
    <submittedName>
        <fullName evidence="2">Protein ARV</fullName>
    </submittedName>
</protein>
<sequence>MLRAHSIMTDLSSVSERSPSESKYVCVNCMKPVESLYTEYSKEVIRITECSKCKKIADKYIEYDTVLIFNDLFLQYSAAYRHLLLNTNFDSYARIGMLFILADAYNKWILRQTHLQSARVYDLEWHFYEALIKSSLECFTYLLTSYFLSLYFIGKNAKMHPFKFFVGRSVVGFFGNIFVVFSIIWHLHEYESYRLLMKLFIFISQIQVQKTLCPSLTTTMCVNIVMISIAARVGIGFIFSYFISTFSTI</sequence>
<evidence type="ECO:0000313" key="2">
    <source>
        <dbReference type="WBParaSite" id="PS1159_v2.g5968.t1"/>
    </source>
</evidence>
<accession>A0AC35GJY9</accession>